<sequence length="118" mass="12920">MWAIKFFSILILIVLQGQAVYTHPRKSSTSQRSKDSTSSDNKPFSCPGADRAICVFLGTTGTSVQLARKNGLQYSCDNVPRKCCSDALKFDEEKAKYPGVTPVLQGEVTNLNICKEGI</sequence>
<name>A0A5B0LU73_PUCGR</name>
<accession>A0A5B0LU73</accession>
<evidence type="ECO:0000313" key="5">
    <source>
        <dbReference type="Proteomes" id="UP000324748"/>
    </source>
</evidence>
<evidence type="ECO:0000313" key="3">
    <source>
        <dbReference type="EMBL" id="KAA1067413.1"/>
    </source>
</evidence>
<feature type="region of interest" description="Disordered" evidence="1">
    <location>
        <begin position="23"/>
        <end position="48"/>
    </location>
</feature>
<organism evidence="3 5">
    <name type="scientific">Puccinia graminis f. sp. tritici</name>
    <dbReference type="NCBI Taxonomy" id="56615"/>
    <lineage>
        <taxon>Eukaryota</taxon>
        <taxon>Fungi</taxon>
        <taxon>Dikarya</taxon>
        <taxon>Basidiomycota</taxon>
        <taxon>Pucciniomycotina</taxon>
        <taxon>Pucciniomycetes</taxon>
        <taxon>Pucciniales</taxon>
        <taxon>Pucciniaceae</taxon>
        <taxon>Puccinia</taxon>
    </lineage>
</organism>
<dbReference type="Proteomes" id="UP000325313">
    <property type="component" value="Unassembled WGS sequence"/>
</dbReference>
<keyword evidence="5" id="KW-1185">Reference proteome</keyword>
<gene>
    <name evidence="3" type="ORF">PGT21_004306</name>
    <name evidence="4" type="ORF">PGTUg99_021495</name>
</gene>
<evidence type="ECO:0000256" key="2">
    <source>
        <dbReference type="SAM" id="SignalP"/>
    </source>
</evidence>
<evidence type="ECO:0000313" key="6">
    <source>
        <dbReference type="Proteomes" id="UP000325313"/>
    </source>
</evidence>
<keyword evidence="2" id="KW-0732">Signal</keyword>
<proteinExistence type="predicted"/>
<dbReference type="Proteomes" id="UP000324748">
    <property type="component" value="Unassembled WGS sequence"/>
</dbReference>
<feature type="signal peptide" evidence="2">
    <location>
        <begin position="1"/>
        <end position="19"/>
    </location>
</feature>
<dbReference type="EMBL" id="VDEP01000005">
    <property type="protein sequence ID" value="KAA1137806.1"/>
    <property type="molecule type" value="Genomic_DNA"/>
</dbReference>
<protein>
    <recommendedName>
        <fullName evidence="7">Hydrophobin</fullName>
    </recommendedName>
</protein>
<feature type="chain" id="PRO_5036366051" description="Hydrophobin" evidence="2">
    <location>
        <begin position="20"/>
        <end position="118"/>
    </location>
</feature>
<dbReference type="OrthoDB" id="2512225at2759"/>
<comment type="caution">
    <text evidence="3">The sequence shown here is derived from an EMBL/GenBank/DDBJ whole genome shotgun (WGS) entry which is preliminary data.</text>
</comment>
<evidence type="ECO:0000256" key="1">
    <source>
        <dbReference type="SAM" id="MobiDB-lite"/>
    </source>
</evidence>
<dbReference type="AlphaFoldDB" id="A0A5B0LU73"/>
<evidence type="ECO:0008006" key="7">
    <source>
        <dbReference type="Google" id="ProtNLM"/>
    </source>
</evidence>
<evidence type="ECO:0000313" key="4">
    <source>
        <dbReference type="EMBL" id="KAA1137806.1"/>
    </source>
</evidence>
<dbReference type="EMBL" id="VSWC01000184">
    <property type="protein sequence ID" value="KAA1067413.1"/>
    <property type="molecule type" value="Genomic_DNA"/>
</dbReference>
<reference evidence="5 6" key="1">
    <citation type="submission" date="2019-05" db="EMBL/GenBank/DDBJ databases">
        <title>Emergence of the Ug99 lineage of the wheat stem rust pathogen through somatic hybridization.</title>
        <authorList>
            <person name="Li F."/>
            <person name="Upadhyaya N.M."/>
            <person name="Sperschneider J."/>
            <person name="Matny O."/>
            <person name="Nguyen-Phuc H."/>
            <person name="Mago R."/>
            <person name="Raley C."/>
            <person name="Miller M.E."/>
            <person name="Silverstein K.A.T."/>
            <person name="Henningsen E."/>
            <person name="Hirsch C.D."/>
            <person name="Visser B."/>
            <person name="Pretorius Z.A."/>
            <person name="Steffenson B.J."/>
            <person name="Schwessinger B."/>
            <person name="Dodds P.N."/>
            <person name="Figueroa M."/>
        </authorList>
    </citation>
    <scope>NUCLEOTIDE SEQUENCE [LARGE SCALE GENOMIC DNA]</scope>
    <source>
        <strain evidence="3">21-0</strain>
        <strain evidence="4 6">Ug99</strain>
    </source>
</reference>